<sequence>MSISTKLHNGKVEFSLVKVDEKDILVCTKSVGSNKVLYVENISTGNRVVAPSSQDIYKGKDLDDVVQSLAKDA</sequence>
<reference evidence="1 2" key="1">
    <citation type="submission" date="2024-09" db="EMBL/GenBank/DDBJ databases">
        <authorList>
            <person name="Sun Q."/>
            <person name="Mori K."/>
        </authorList>
    </citation>
    <scope>NUCLEOTIDE SEQUENCE [LARGE SCALE GENOMIC DNA]</scope>
    <source>
        <strain evidence="1 2">NCAIM B.02529</strain>
    </source>
</reference>
<evidence type="ECO:0000313" key="1">
    <source>
        <dbReference type="EMBL" id="MFC0525801.1"/>
    </source>
</evidence>
<gene>
    <name evidence="1" type="ORF">ACFFGV_19670</name>
</gene>
<name>A0ABV6LTR8_9BACI</name>
<proteinExistence type="predicted"/>
<keyword evidence="2" id="KW-1185">Reference proteome</keyword>
<organism evidence="1 2">
    <name type="scientific">Pontibacillus salicampi</name>
    <dbReference type="NCBI Taxonomy" id="1449801"/>
    <lineage>
        <taxon>Bacteria</taxon>
        <taxon>Bacillati</taxon>
        <taxon>Bacillota</taxon>
        <taxon>Bacilli</taxon>
        <taxon>Bacillales</taxon>
        <taxon>Bacillaceae</taxon>
        <taxon>Pontibacillus</taxon>
    </lineage>
</organism>
<dbReference type="RefSeq" id="WP_377351516.1">
    <property type="nucleotide sequence ID" value="NZ_JBHLTP010000022.1"/>
</dbReference>
<dbReference type="EMBL" id="JBHLTP010000022">
    <property type="protein sequence ID" value="MFC0525801.1"/>
    <property type="molecule type" value="Genomic_DNA"/>
</dbReference>
<dbReference type="Proteomes" id="UP001589836">
    <property type="component" value="Unassembled WGS sequence"/>
</dbReference>
<protein>
    <submittedName>
        <fullName evidence="1">Uncharacterized protein</fullName>
    </submittedName>
</protein>
<evidence type="ECO:0000313" key="2">
    <source>
        <dbReference type="Proteomes" id="UP001589836"/>
    </source>
</evidence>
<accession>A0ABV6LTR8</accession>
<comment type="caution">
    <text evidence="1">The sequence shown here is derived from an EMBL/GenBank/DDBJ whole genome shotgun (WGS) entry which is preliminary data.</text>
</comment>